<accession>A0ABW4PPR7</accession>
<evidence type="ECO:0000313" key="5">
    <source>
        <dbReference type="EMBL" id="MFD1832249.1"/>
    </source>
</evidence>
<reference evidence="6" key="1">
    <citation type="journal article" date="2019" name="Int. J. Syst. Evol. Microbiol.">
        <title>The Global Catalogue of Microorganisms (GCM) 10K type strain sequencing project: providing services to taxonomists for standard genome sequencing and annotation.</title>
        <authorList>
            <consortium name="The Broad Institute Genomics Platform"/>
            <consortium name="The Broad Institute Genome Sequencing Center for Infectious Disease"/>
            <person name="Wu L."/>
            <person name="Ma J."/>
        </authorList>
    </citation>
    <scope>NUCLEOTIDE SEQUENCE [LARGE SCALE GENOMIC DNA]</scope>
    <source>
        <strain evidence="6">CGMCC 4.7455</strain>
    </source>
</reference>
<feature type="domain" description="HTH lysR-type" evidence="4">
    <location>
        <begin position="1"/>
        <end position="59"/>
    </location>
</feature>
<keyword evidence="6" id="KW-1185">Reference proteome</keyword>
<dbReference type="InterPro" id="IPR000847">
    <property type="entry name" value="LysR_HTH_N"/>
</dbReference>
<evidence type="ECO:0000256" key="3">
    <source>
        <dbReference type="ARBA" id="ARBA00023163"/>
    </source>
</evidence>
<dbReference type="Proteomes" id="UP001597365">
    <property type="component" value="Unassembled WGS sequence"/>
</dbReference>
<protein>
    <submittedName>
        <fullName evidence="5">LysR family transcriptional regulator</fullName>
    </submittedName>
</protein>
<dbReference type="Gene3D" id="1.10.10.10">
    <property type="entry name" value="Winged helix-like DNA-binding domain superfamily/Winged helix DNA-binding domain"/>
    <property type="match status" value="1"/>
</dbReference>
<evidence type="ECO:0000256" key="2">
    <source>
        <dbReference type="ARBA" id="ARBA00023015"/>
    </source>
</evidence>
<evidence type="ECO:0000256" key="1">
    <source>
        <dbReference type="ARBA" id="ARBA00009437"/>
    </source>
</evidence>
<keyword evidence="2" id="KW-0805">Transcription regulation</keyword>
<sequence length="300" mass="31643">MDVVAACRAFVHVSERGSFTVGAAAARMSQSVASRRVAALEKHLGGQLFDRTHRRAVLTRFGRDVLPAARRLVRAADDLVLEAEAARRGPVRIAVPGTCSTGALARLAAAARGHGILLEPRTAAPRERAELVRTRQVRAALVAVAQEEAEWSVPLGLAGRDDPGVRRLHVETLRVGRTDTGPPRRIWLGPEDDVPHVRDRMARLCDAVGLRPAQLAVAADLASAAAEVLCSKDLLLCSPAQAGELGLRWCPVGGVELGRGFTVAAGEPEDAERIRTHLTGAVADCLGAHTPPGGGSREAG</sequence>
<dbReference type="InterPro" id="IPR036390">
    <property type="entry name" value="WH_DNA-bd_sf"/>
</dbReference>
<dbReference type="InterPro" id="IPR036388">
    <property type="entry name" value="WH-like_DNA-bd_sf"/>
</dbReference>
<dbReference type="PROSITE" id="PS50931">
    <property type="entry name" value="HTH_LYSR"/>
    <property type="match status" value="1"/>
</dbReference>
<evidence type="ECO:0000313" key="6">
    <source>
        <dbReference type="Proteomes" id="UP001597365"/>
    </source>
</evidence>
<dbReference type="Pfam" id="PF00126">
    <property type="entry name" value="HTH_1"/>
    <property type="match status" value="1"/>
</dbReference>
<keyword evidence="3" id="KW-0804">Transcription</keyword>
<comment type="similarity">
    <text evidence="1">Belongs to the LysR transcriptional regulatory family.</text>
</comment>
<dbReference type="RefSeq" id="WP_380902980.1">
    <property type="nucleotide sequence ID" value="NZ_JBHUFU010000014.1"/>
</dbReference>
<dbReference type="EMBL" id="JBHUFU010000014">
    <property type="protein sequence ID" value="MFD1832249.1"/>
    <property type="molecule type" value="Genomic_DNA"/>
</dbReference>
<dbReference type="SUPFAM" id="SSF46785">
    <property type="entry name" value="Winged helix' DNA-binding domain"/>
    <property type="match status" value="1"/>
</dbReference>
<name>A0ABW4PPR7_9ACTN</name>
<proteinExistence type="inferred from homology"/>
<gene>
    <name evidence="5" type="ORF">ACFSJS_21750</name>
</gene>
<comment type="caution">
    <text evidence="5">The sequence shown here is derived from an EMBL/GenBank/DDBJ whole genome shotgun (WGS) entry which is preliminary data.</text>
</comment>
<dbReference type="PANTHER" id="PTHR30126:SF91">
    <property type="entry name" value="LYSR FAMILY TRANSCRIPTIONAL REGULATOR"/>
    <property type="match status" value="1"/>
</dbReference>
<dbReference type="PANTHER" id="PTHR30126">
    <property type="entry name" value="HTH-TYPE TRANSCRIPTIONAL REGULATOR"/>
    <property type="match status" value="1"/>
</dbReference>
<organism evidence="5 6">
    <name type="scientific">Streptomyces desertarenae</name>
    <dbReference type="NCBI Taxonomy" id="2666184"/>
    <lineage>
        <taxon>Bacteria</taxon>
        <taxon>Bacillati</taxon>
        <taxon>Actinomycetota</taxon>
        <taxon>Actinomycetes</taxon>
        <taxon>Kitasatosporales</taxon>
        <taxon>Streptomycetaceae</taxon>
        <taxon>Streptomyces</taxon>
    </lineage>
</organism>
<evidence type="ECO:0000259" key="4">
    <source>
        <dbReference type="PROSITE" id="PS50931"/>
    </source>
</evidence>